<keyword evidence="13 14" id="KW-0472">Membrane</keyword>
<dbReference type="GO" id="GO:0000155">
    <property type="term" value="F:phosphorelay sensor kinase activity"/>
    <property type="evidence" value="ECO:0007669"/>
    <property type="project" value="InterPro"/>
</dbReference>
<keyword evidence="4" id="KW-1003">Cell membrane</keyword>
<feature type="domain" description="Histidine kinase/HSP90-like ATPase" evidence="15">
    <location>
        <begin position="449"/>
        <end position="556"/>
    </location>
</feature>
<feature type="transmembrane region" description="Helical" evidence="14">
    <location>
        <begin position="12"/>
        <end position="30"/>
    </location>
</feature>
<keyword evidence="7 14" id="KW-0812">Transmembrane</keyword>
<dbReference type="InterPro" id="IPR010559">
    <property type="entry name" value="Sig_transdc_His_kin_internal"/>
</dbReference>
<evidence type="ECO:0000259" key="15">
    <source>
        <dbReference type="SMART" id="SM00387"/>
    </source>
</evidence>
<organism evidence="16 17">
    <name type="scientific">Clostridium sulfidigenes</name>
    <dbReference type="NCBI Taxonomy" id="318464"/>
    <lineage>
        <taxon>Bacteria</taxon>
        <taxon>Bacillati</taxon>
        <taxon>Bacillota</taxon>
        <taxon>Clostridia</taxon>
        <taxon>Eubacteriales</taxon>
        <taxon>Clostridiaceae</taxon>
        <taxon>Clostridium</taxon>
    </lineage>
</organism>
<keyword evidence="8" id="KW-0547">Nucleotide-binding</keyword>
<keyword evidence="6" id="KW-0808">Transferase</keyword>
<evidence type="ECO:0000256" key="4">
    <source>
        <dbReference type="ARBA" id="ARBA00022475"/>
    </source>
</evidence>
<dbReference type="InterPro" id="IPR003594">
    <property type="entry name" value="HATPase_dom"/>
</dbReference>
<feature type="transmembrane region" description="Helical" evidence="14">
    <location>
        <begin position="72"/>
        <end position="96"/>
    </location>
</feature>
<dbReference type="SUPFAM" id="SSF55781">
    <property type="entry name" value="GAF domain-like"/>
    <property type="match status" value="1"/>
</dbReference>
<dbReference type="GO" id="GO:0005524">
    <property type="term" value="F:ATP binding"/>
    <property type="evidence" value="ECO:0007669"/>
    <property type="project" value="UniProtKB-KW"/>
</dbReference>
<dbReference type="GO" id="GO:0005886">
    <property type="term" value="C:plasma membrane"/>
    <property type="evidence" value="ECO:0007669"/>
    <property type="project" value="UniProtKB-SubCell"/>
</dbReference>
<protein>
    <recommendedName>
        <fullName evidence="3">histidine kinase</fullName>
        <ecNumber evidence="3">2.7.13.3</ecNumber>
    </recommendedName>
</protein>
<evidence type="ECO:0000313" key="17">
    <source>
        <dbReference type="Proteomes" id="UP000768462"/>
    </source>
</evidence>
<comment type="caution">
    <text evidence="16">The sequence shown here is derived from an EMBL/GenBank/DDBJ whole genome shotgun (WGS) entry which is preliminary data.</text>
</comment>
<evidence type="ECO:0000256" key="1">
    <source>
        <dbReference type="ARBA" id="ARBA00000085"/>
    </source>
</evidence>
<dbReference type="PANTHER" id="PTHR34220:SF7">
    <property type="entry name" value="SENSOR HISTIDINE KINASE YPDA"/>
    <property type="match status" value="1"/>
</dbReference>
<evidence type="ECO:0000256" key="12">
    <source>
        <dbReference type="ARBA" id="ARBA00023012"/>
    </source>
</evidence>
<keyword evidence="5" id="KW-0597">Phosphoprotein</keyword>
<dbReference type="EC" id="2.7.13.3" evidence="3"/>
<gene>
    <name evidence="16" type="ORF">E7215_02070</name>
</gene>
<evidence type="ECO:0000256" key="9">
    <source>
        <dbReference type="ARBA" id="ARBA00022777"/>
    </source>
</evidence>
<dbReference type="InterPro" id="IPR036890">
    <property type="entry name" value="HATPase_C_sf"/>
</dbReference>
<dbReference type="Proteomes" id="UP000768462">
    <property type="component" value="Unassembled WGS sequence"/>
</dbReference>
<keyword evidence="12" id="KW-0902">Two-component regulatory system</keyword>
<keyword evidence="11 14" id="KW-1133">Transmembrane helix</keyword>
<dbReference type="SMART" id="SM00387">
    <property type="entry name" value="HATPase_c"/>
    <property type="match status" value="1"/>
</dbReference>
<reference evidence="16" key="1">
    <citation type="submission" date="2019-04" db="EMBL/GenBank/DDBJ databases">
        <title>Evolution of Biomass-Degrading Anaerobic Consortia Revealed by Metagenomics.</title>
        <authorList>
            <person name="Peng X."/>
        </authorList>
    </citation>
    <scope>NUCLEOTIDE SEQUENCE</scope>
    <source>
        <strain evidence="16">SIG254</strain>
    </source>
</reference>
<accession>A0A927W1W8</accession>
<dbReference type="GO" id="GO:0071555">
    <property type="term" value="P:cell wall organization"/>
    <property type="evidence" value="ECO:0007669"/>
    <property type="project" value="InterPro"/>
</dbReference>
<comment type="subcellular location">
    <subcellularLocation>
        <location evidence="2">Cell membrane</location>
        <topology evidence="2">Multi-pass membrane protein</topology>
    </subcellularLocation>
</comment>
<keyword evidence="10" id="KW-0067">ATP-binding</keyword>
<evidence type="ECO:0000313" key="16">
    <source>
        <dbReference type="EMBL" id="MBE6058952.1"/>
    </source>
</evidence>
<dbReference type="InterPro" id="IPR050640">
    <property type="entry name" value="Bact_2-comp_sensor_kinase"/>
</dbReference>
<dbReference type="AlphaFoldDB" id="A0A927W1W8"/>
<evidence type="ECO:0000256" key="14">
    <source>
        <dbReference type="SAM" id="Phobius"/>
    </source>
</evidence>
<feature type="transmembrane region" description="Helical" evidence="14">
    <location>
        <begin position="42"/>
        <end position="60"/>
    </location>
</feature>
<evidence type="ECO:0000256" key="6">
    <source>
        <dbReference type="ARBA" id="ARBA00022679"/>
    </source>
</evidence>
<evidence type="ECO:0000256" key="3">
    <source>
        <dbReference type="ARBA" id="ARBA00012438"/>
    </source>
</evidence>
<sequence length="557" mass="61504">MVELLRNLTNNLGYIILIAFFVSRLGSFKKIVQKDKFKKKDLIVLSIIFGAFGILGTYTGTEVNGAIANTRIIGVMTGGILCGPFVGTMAGIIAGIHRLLVDIGGITSIPCTITTIISGIVAGLIYSKSSENNKWFYGLFGGLLIEILEMILILTMAHPFSSALTIVKSIYFPMSFANAIGIAILILIIQKILKEKEEIAAKQAQIALEIANKTLPYFREMNENSLEQICGIIRESINADAVSITNKENILAHVGVGADHHIKGQKIITEATKKVIKGGNLLSLTNANQIECPNLNCSLKSAIIAPLKEGDEVIGTLKIYYCTDNAISFRNINLAVGLSQIISTQLEISKLGELKNMANKAEIKALQSQINPHFLFNALNTIISFIRFNPNKARELIINLSTYLRYNLDIGENHVDIYKELEQVKAYVEIEKARFGEKLHVVYNIEDDLDVKIPSLIIQPIVENSIKHGILKGKGEGTVTIEVKKVSKDNIMITIEDDGIGISEDIIEKVYEDKMEENKIGISNVHNRLKYIYGEGLKIEALKSGTRISFNVNKIRE</sequence>
<comment type="catalytic activity">
    <reaction evidence="1">
        <text>ATP + protein L-histidine = ADP + protein N-phospho-L-histidine.</text>
        <dbReference type="EC" id="2.7.13.3"/>
    </reaction>
</comment>
<evidence type="ECO:0000256" key="13">
    <source>
        <dbReference type="ARBA" id="ARBA00023136"/>
    </source>
</evidence>
<evidence type="ECO:0000256" key="10">
    <source>
        <dbReference type="ARBA" id="ARBA00022840"/>
    </source>
</evidence>
<evidence type="ECO:0000256" key="2">
    <source>
        <dbReference type="ARBA" id="ARBA00004651"/>
    </source>
</evidence>
<dbReference type="Gene3D" id="1.10.1760.20">
    <property type="match status" value="1"/>
</dbReference>
<name>A0A927W1W8_9CLOT</name>
<evidence type="ECO:0000256" key="11">
    <source>
        <dbReference type="ARBA" id="ARBA00022989"/>
    </source>
</evidence>
<dbReference type="InterPro" id="IPR029016">
    <property type="entry name" value="GAF-like_dom_sf"/>
</dbReference>
<dbReference type="EMBL" id="SVCM01000024">
    <property type="protein sequence ID" value="MBE6058952.1"/>
    <property type="molecule type" value="Genomic_DNA"/>
</dbReference>
<dbReference type="Gene3D" id="3.30.565.10">
    <property type="entry name" value="Histidine kinase-like ATPase, C-terminal domain"/>
    <property type="match status" value="1"/>
</dbReference>
<feature type="transmembrane region" description="Helical" evidence="14">
    <location>
        <begin position="137"/>
        <end position="157"/>
    </location>
</feature>
<keyword evidence="9 16" id="KW-0418">Kinase</keyword>
<feature type="transmembrane region" description="Helical" evidence="14">
    <location>
        <begin position="103"/>
        <end position="125"/>
    </location>
</feature>
<dbReference type="InterPro" id="IPR011620">
    <property type="entry name" value="Sig_transdc_His_kinase_LytS_TM"/>
</dbReference>
<dbReference type="Pfam" id="PF06580">
    <property type="entry name" value="His_kinase"/>
    <property type="match status" value="1"/>
</dbReference>
<evidence type="ECO:0000256" key="7">
    <source>
        <dbReference type="ARBA" id="ARBA00022692"/>
    </source>
</evidence>
<dbReference type="Gene3D" id="3.30.450.40">
    <property type="match status" value="1"/>
</dbReference>
<evidence type="ECO:0000256" key="8">
    <source>
        <dbReference type="ARBA" id="ARBA00022741"/>
    </source>
</evidence>
<feature type="transmembrane region" description="Helical" evidence="14">
    <location>
        <begin position="169"/>
        <end position="189"/>
    </location>
</feature>
<proteinExistence type="predicted"/>
<dbReference type="Pfam" id="PF07694">
    <property type="entry name" value="5TM-5TMR_LYT"/>
    <property type="match status" value="1"/>
</dbReference>
<dbReference type="SUPFAM" id="SSF55874">
    <property type="entry name" value="ATPase domain of HSP90 chaperone/DNA topoisomerase II/histidine kinase"/>
    <property type="match status" value="1"/>
</dbReference>
<evidence type="ECO:0000256" key="5">
    <source>
        <dbReference type="ARBA" id="ARBA00022553"/>
    </source>
</evidence>
<dbReference type="Pfam" id="PF02518">
    <property type="entry name" value="HATPase_c"/>
    <property type="match status" value="1"/>
</dbReference>
<dbReference type="PANTHER" id="PTHR34220">
    <property type="entry name" value="SENSOR HISTIDINE KINASE YPDA"/>
    <property type="match status" value="1"/>
</dbReference>